<dbReference type="InterPro" id="IPR016181">
    <property type="entry name" value="Acyl_CoA_acyltransferase"/>
</dbReference>
<dbReference type="Pfam" id="PF00583">
    <property type="entry name" value="Acetyltransf_1"/>
    <property type="match status" value="1"/>
</dbReference>
<evidence type="ECO:0000313" key="2">
    <source>
        <dbReference type="EMBL" id="SDU71891.1"/>
    </source>
</evidence>
<protein>
    <submittedName>
        <fullName evidence="2">Acetyltransferase (GNAT) family protein</fullName>
    </submittedName>
</protein>
<dbReference type="PROSITE" id="PS51186">
    <property type="entry name" value="GNAT"/>
    <property type="match status" value="1"/>
</dbReference>
<accession>A0A1H2KU65</accession>
<keyword evidence="3" id="KW-1185">Reference proteome</keyword>
<dbReference type="Gene3D" id="3.40.630.30">
    <property type="match status" value="1"/>
</dbReference>
<proteinExistence type="predicted"/>
<name>A0A1H2KU65_9ACTN</name>
<dbReference type="InterPro" id="IPR000182">
    <property type="entry name" value="GNAT_dom"/>
</dbReference>
<gene>
    <name evidence="2" type="ORF">SAMN04488563_4257</name>
</gene>
<dbReference type="Proteomes" id="UP000182977">
    <property type="component" value="Chromosome I"/>
</dbReference>
<dbReference type="STRING" id="419479.SAMN04488563_4257"/>
<dbReference type="GO" id="GO:0016747">
    <property type="term" value="F:acyltransferase activity, transferring groups other than amino-acyl groups"/>
    <property type="evidence" value="ECO:0007669"/>
    <property type="project" value="InterPro"/>
</dbReference>
<dbReference type="AlphaFoldDB" id="A0A1H2KU65"/>
<dbReference type="EMBL" id="LT629791">
    <property type="protein sequence ID" value="SDU71891.1"/>
    <property type="molecule type" value="Genomic_DNA"/>
</dbReference>
<dbReference type="CDD" id="cd04301">
    <property type="entry name" value="NAT_SF"/>
    <property type="match status" value="1"/>
</dbReference>
<evidence type="ECO:0000313" key="3">
    <source>
        <dbReference type="Proteomes" id="UP000182977"/>
    </source>
</evidence>
<feature type="domain" description="N-acetyltransferase" evidence="1">
    <location>
        <begin position="4"/>
        <end position="188"/>
    </location>
</feature>
<evidence type="ECO:0000259" key="1">
    <source>
        <dbReference type="PROSITE" id="PS51186"/>
    </source>
</evidence>
<keyword evidence="2" id="KW-0808">Transferase</keyword>
<reference evidence="3" key="1">
    <citation type="submission" date="2016-10" db="EMBL/GenBank/DDBJ databases">
        <authorList>
            <person name="Varghese N."/>
            <person name="Submissions S."/>
        </authorList>
    </citation>
    <scope>NUCLEOTIDE SEQUENCE [LARGE SCALE GENOMIC DNA]</scope>
    <source>
        <strain evidence="3">DSM 45079</strain>
    </source>
</reference>
<dbReference type="SUPFAM" id="SSF55729">
    <property type="entry name" value="Acyl-CoA N-acyltransferases (Nat)"/>
    <property type="match status" value="1"/>
</dbReference>
<organism evidence="2 3">
    <name type="scientific">Jiangella alkaliphila</name>
    <dbReference type="NCBI Taxonomy" id="419479"/>
    <lineage>
        <taxon>Bacteria</taxon>
        <taxon>Bacillati</taxon>
        <taxon>Actinomycetota</taxon>
        <taxon>Actinomycetes</taxon>
        <taxon>Jiangellales</taxon>
        <taxon>Jiangellaceae</taxon>
        <taxon>Jiangella</taxon>
    </lineage>
</organism>
<sequence>MSAVRVEPLTEALWPAFEDLMSDSGGPAARCWCMAWRVGPSYRHRSAAENRSDFQAVVAAGPPPGLLAFSDADDGRAVGWCQVTPRSAVPALERPWRVRPVDDVPVWAITCFYIRKGHRRQGVTSALISAAVEFAREAGASAVEAYPLDGAVSPSSTSTGYASTFLRAGFREVARRSPERLDMRRLTSDPAVG</sequence>